<dbReference type="PROSITE" id="PS50950">
    <property type="entry name" value="ZF_THAP"/>
    <property type="match status" value="1"/>
</dbReference>
<dbReference type="InterPro" id="IPR036388">
    <property type="entry name" value="WH-like_DNA-bd_sf"/>
</dbReference>
<proteinExistence type="inferred from homology"/>
<keyword evidence="6 8" id="KW-0238">DNA-binding</keyword>
<dbReference type="SUPFAM" id="SSF57716">
    <property type="entry name" value="Glucocorticoid receptor-like (DNA-binding domain)"/>
    <property type="match status" value="1"/>
</dbReference>
<keyword evidence="7 9" id="KW-0804">Transcription</keyword>
<dbReference type="GO" id="GO:0000981">
    <property type="term" value="F:DNA-binding transcription factor activity, RNA polymerase II-specific"/>
    <property type="evidence" value="ECO:0007669"/>
    <property type="project" value="TreeGrafter"/>
</dbReference>
<feature type="region of interest" description="Disordered" evidence="10">
    <location>
        <begin position="91"/>
        <end position="159"/>
    </location>
</feature>
<evidence type="ECO:0000256" key="7">
    <source>
        <dbReference type="ARBA" id="ARBA00023163"/>
    </source>
</evidence>
<evidence type="ECO:0000256" key="3">
    <source>
        <dbReference type="ARBA" id="ARBA00022771"/>
    </source>
</evidence>
<dbReference type="Pfam" id="PF16421">
    <property type="entry name" value="E2F_CC-MB"/>
    <property type="match status" value="1"/>
</dbReference>
<evidence type="ECO:0000256" key="9">
    <source>
        <dbReference type="RuleBase" id="RU003796"/>
    </source>
</evidence>
<feature type="compositionally biased region" description="Acidic residues" evidence="10">
    <location>
        <begin position="94"/>
        <end position="141"/>
    </location>
</feature>
<dbReference type="SUPFAM" id="SSF144074">
    <property type="entry name" value="E2F-DP heterodimerization region"/>
    <property type="match status" value="1"/>
</dbReference>
<gene>
    <name evidence="12" type="primary">E2f6</name>
    <name evidence="12" type="ORF">N1851_022254</name>
</gene>
<comment type="similarity">
    <text evidence="1 9">Belongs to the E2F/DP family.</text>
</comment>
<reference evidence="12" key="1">
    <citation type="journal article" date="2023" name="Front. Mar. Sci.">
        <title>A new Merluccius polli reference genome to investigate the effects of global change in West African waters.</title>
        <authorList>
            <person name="Mateo J.L."/>
            <person name="Blanco-Fernandez C."/>
            <person name="Garcia-Vazquez E."/>
            <person name="Machado-Schiaffino G."/>
        </authorList>
    </citation>
    <scope>NUCLEOTIDE SEQUENCE</scope>
    <source>
        <strain evidence="12">C29</strain>
        <tissue evidence="12">Fin</tissue>
    </source>
</reference>
<dbReference type="Pfam" id="PF02319">
    <property type="entry name" value="WHD_E2F_TDP"/>
    <property type="match status" value="1"/>
</dbReference>
<evidence type="ECO:0000256" key="4">
    <source>
        <dbReference type="ARBA" id="ARBA00022833"/>
    </source>
</evidence>
<accession>A0AA47MI61</accession>
<evidence type="ECO:0000313" key="12">
    <source>
        <dbReference type="EMBL" id="KAK0140757.1"/>
    </source>
</evidence>
<organism evidence="12 13">
    <name type="scientific">Merluccius polli</name>
    <name type="common">Benguela hake</name>
    <name type="synonym">Merluccius cadenati</name>
    <dbReference type="NCBI Taxonomy" id="89951"/>
    <lineage>
        <taxon>Eukaryota</taxon>
        <taxon>Metazoa</taxon>
        <taxon>Chordata</taxon>
        <taxon>Craniata</taxon>
        <taxon>Vertebrata</taxon>
        <taxon>Euteleostomi</taxon>
        <taxon>Actinopterygii</taxon>
        <taxon>Neopterygii</taxon>
        <taxon>Teleostei</taxon>
        <taxon>Neoteleostei</taxon>
        <taxon>Acanthomorphata</taxon>
        <taxon>Zeiogadaria</taxon>
        <taxon>Gadariae</taxon>
        <taxon>Gadiformes</taxon>
        <taxon>Gadoidei</taxon>
        <taxon>Merlucciidae</taxon>
        <taxon>Merluccius</taxon>
    </lineage>
</organism>
<dbReference type="InterPro" id="IPR036390">
    <property type="entry name" value="WH_DNA-bd_sf"/>
</dbReference>
<keyword evidence="13" id="KW-1185">Reference proteome</keyword>
<comment type="subcellular location">
    <subcellularLocation>
        <location evidence="9">Nucleus</location>
    </subcellularLocation>
</comment>
<dbReference type="SMART" id="SM00980">
    <property type="entry name" value="THAP"/>
    <property type="match status" value="1"/>
</dbReference>
<feature type="domain" description="THAP-type" evidence="11">
    <location>
        <begin position="1"/>
        <end position="79"/>
    </location>
</feature>
<keyword evidence="2" id="KW-0479">Metal-binding</keyword>
<keyword evidence="9" id="KW-0539">Nucleus</keyword>
<dbReference type="CDD" id="cd14660">
    <property type="entry name" value="E2F_DD"/>
    <property type="match status" value="1"/>
</dbReference>
<evidence type="ECO:0000256" key="8">
    <source>
        <dbReference type="PROSITE-ProRule" id="PRU00309"/>
    </source>
</evidence>
<keyword evidence="4" id="KW-0862">Zinc</keyword>
<keyword evidence="3 8" id="KW-0863">Zinc-finger</keyword>
<evidence type="ECO:0000313" key="13">
    <source>
        <dbReference type="Proteomes" id="UP001174136"/>
    </source>
</evidence>
<sequence>MNKCVVSGCPSRRKGPLNRVQKRFFHFPKDQARVKVWLAALRETEKQDSQEQHMLCEDHFLPQHITAAGIREDAIPIMPPYLDGVLGDAASPWAEEEESEEDQQWADDGEDGGDGGEEEVVEEEEEEVEDEEEEEDDDDDAPLPPQVEQQLESAVHSWPASDGKFVPREVYSRNDVSLAWLTKAVLQEMVKAPDGVLDLRQAVVNLKTRRRRVYDITNVMSSISLIKKESANKVKWIGKTPVSCFLQKSQHSFQKELSNLKTVEDSLDEVIKTCAKQLFDLTDNPDNIKYPFHIGRIEVFQHQTVMVVKAPEDTKLEVPTPKEDSIQMKLKAVKGPIAVLTSEMGLRPGTSTTTEGCFIAVERSRIRTAPLNTGSSHNHGAPLPLVMSLQGIDQSTECCQKFIANCPPTHRQTTTTTSFSRFTLWPR</sequence>
<dbReference type="InterPro" id="IPR015633">
    <property type="entry name" value="E2F"/>
</dbReference>
<dbReference type="Pfam" id="PF05485">
    <property type="entry name" value="THAP"/>
    <property type="match status" value="1"/>
</dbReference>
<dbReference type="GO" id="GO:0090575">
    <property type="term" value="C:RNA polymerase II transcription regulator complex"/>
    <property type="evidence" value="ECO:0007669"/>
    <property type="project" value="TreeGrafter"/>
</dbReference>
<dbReference type="InterPro" id="IPR037241">
    <property type="entry name" value="E2F-DP_heterodim"/>
</dbReference>
<dbReference type="GO" id="GO:0000978">
    <property type="term" value="F:RNA polymerase II cis-regulatory region sequence-specific DNA binding"/>
    <property type="evidence" value="ECO:0007669"/>
    <property type="project" value="InterPro"/>
</dbReference>
<name>A0AA47MI61_MERPO</name>
<dbReference type="InterPro" id="IPR032198">
    <property type="entry name" value="E2F_CC-MB"/>
</dbReference>
<keyword evidence="5 9" id="KW-0805">Transcription regulation</keyword>
<evidence type="ECO:0000256" key="1">
    <source>
        <dbReference type="ARBA" id="ARBA00010940"/>
    </source>
</evidence>
<evidence type="ECO:0000259" key="11">
    <source>
        <dbReference type="PROSITE" id="PS50950"/>
    </source>
</evidence>
<dbReference type="InterPro" id="IPR003316">
    <property type="entry name" value="E2F_WHTH_DNA-bd_dom"/>
</dbReference>
<dbReference type="Proteomes" id="UP001174136">
    <property type="component" value="Unassembled WGS sequence"/>
</dbReference>
<evidence type="ECO:0000256" key="5">
    <source>
        <dbReference type="ARBA" id="ARBA00023015"/>
    </source>
</evidence>
<evidence type="ECO:0000256" key="2">
    <source>
        <dbReference type="ARBA" id="ARBA00022723"/>
    </source>
</evidence>
<dbReference type="Gene3D" id="1.10.10.10">
    <property type="entry name" value="Winged helix-like DNA-binding domain superfamily/Winged helix DNA-binding domain"/>
    <property type="match status" value="1"/>
</dbReference>
<dbReference type="SUPFAM" id="SSF46785">
    <property type="entry name" value="Winged helix' DNA-binding domain"/>
    <property type="match status" value="1"/>
</dbReference>
<comment type="caution">
    <text evidence="12">The sequence shown here is derived from an EMBL/GenBank/DDBJ whole genome shotgun (WGS) entry which is preliminary data.</text>
</comment>
<dbReference type="PANTHER" id="PTHR12081:SF19">
    <property type="entry name" value="TRANSCRIPTION FACTOR E2F6"/>
    <property type="match status" value="1"/>
</dbReference>
<dbReference type="AlphaFoldDB" id="A0AA47MI61"/>
<evidence type="ECO:0000256" key="6">
    <source>
        <dbReference type="ARBA" id="ARBA00023125"/>
    </source>
</evidence>
<dbReference type="GO" id="GO:0008270">
    <property type="term" value="F:zinc ion binding"/>
    <property type="evidence" value="ECO:0007669"/>
    <property type="project" value="UniProtKB-KW"/>
</dbReference>
<evidence type="ECO:0000256" key="10">
    <source>
        <dbReference type="SAM" id="MobiDB-lite"/>
    </source>
</evidence>
<dbReference type="Gene3D" id="6.10.250.540">
    <property type="match status" value="1"/>
</dbReference>
<dbReference type="PANTHER" id="PTHR12081">
    <property type="entry name" value="TRANSCRIPTION FACTOR E2F"/>
    <property type="match status" value="1"/>
</dbReference>
<dbReference type="SMART" id="SM01372">
    <property type="entry name" value="E2F_TDP"/>
    <property type="match status" value="1"/>
</dbReference>
<dbReference type="InterPro" id="IPR006612">
    <property type="entry name" value="THAP_Znf"/>
</dbReference>
<protein>
    <submittedName>
        <fullName evidence="12">Transcription factor E2F6</fullName>
    </submittedName>
</protein>
<dbReference type="EMBL" id="JAOPHQ010004021">
    <property type="protein sequence ID" value="KAK0140757.1"/>
    <property type="molecule type" value="Genomic_DNA"/>
</dbReference>
<dbReference type="GO" id="GO:0046983">
    <property type="term" value="F:protein dimerization activity"/>
    <property type="evidence" value="ECO:0007669"/>
    <property type="project" value="InterPro"/>
</dbReference>